<evidence type="ECO:0000313" key="2">
    <source>
        <dbReference type="Proteomes" id="UP001449795"/>
    </source>
</evidence>
<dbReference type="InterPro" id="IPR023346">
    <property type="entry name" value="Lysozyme-like_dom_sf"/>
</dbReference>
<sequence length="158" mass="17087">MARLTGISRNMSAFLDMIAISELGVALIRESDDGYNVLVGSTAAKPLLFRSYATHPDVYNRALNSDAAGAYQFMARYWPYYRDRLGLADFGPVSQDRWAIEMIRECGAVAAIEAGRITQAIGLCKSRWASLPGAGYGQHEHTAGYLVAAYQGAGGVMA</sequence>
<keyword evidence="1" id="KW-0378">Hydrolase</keyword>
<name>A0ABZ3D205_9PROT</name>
<dbReference type="CDD" id="cd00736">
    <property type="entry name" value="lambda_lys-like"/>
    <property type="match status" value="1"/>
</dbReference>
<accession>A0ABZ3D205</accession>
<keyword evidence="2" id="KW-1185">Reference proteome</keyword>
<organism evidence="1 2">
    <name type="scientific">Nguyenibacter vanlangensis</name>
    <dbReference type="NCBI Taxonomy" id="1216886"/>
    <lineage>
        <taxon>Bacteria</taxon>
        <taxon>Pseudomonadati</taxon>
        <taxon>Pseudomonadota</taxon>
        <taxon>Alphaproteobacteria</taxon>
        <taxon>Acetobacterales</taxon>
        <taxon>Acetobacteraceae</taxon>
        <taxon>Nguyenibacter</taxon>
    </lineage>
</organism>
<dbReference type="Proteomes" id="UP001449795">
    <property type="component" value="Chromosome"/>
</dbReference>
<dbReference type="Gene3D" id="1.10.530.10">
    <property type="match status" value="1"/>
</dbReference>
<reference evidence="1 2" key="1">
    <citation type="submission" date="2024-04" db="EMBL/GenBank/DDBJ databases">
        <title>Complete genome sequence of Nguyenibacter vanlangesis HBCM-1154, a strain capable of nitrogen fixation, IAA production, and phosphorus solubilization isolated from sugarcane soil.</title>
        <authorList>
            <person name="MY HANH P."/>
        </authorList>
    </citation>
    <scope>NUCLEOTIDE SEQUENCE [LARGE SCALE GENOMIC DNA]</scope>
    <source>
        <strain evidence="1 2">HBCM 1154</strain>
    </source>
</reference>
<gene>
    <name evidence="1" type="ORF">AAC691_15495</name>
</gene>
<dbReference type="EMBL" id="CP152276">
    <property type="protein sequence ID" value="XAE41680.1"/>
    <property type="molecule type" value="Genomic_DNA"/>
</dbReference>
<proteinExistence type="predicted"/>
<dbReference type="SUPFAM" id="SSF53955">
    <property type="entry name" value="Lysozyme-like"/>
    <property type="match status" value="1"/>
</dbReference>
<dbReference type="RefSeq" id="WP_342627557.1">
    <property type="nucleotide sequence ID" value="NZ_CP152276.1"/>
</dbReference>
<evidence type="ECO:0000313" key="1">
    <source>
        <dbReference type="EMBL" id="XAE41680.1"/>
    </source>
</evidence>
<dbReference type="GO" id="GO:0016787">
    <property type="term" value="F:hydrolase activity"/>
    <property type="evidence" value="ECO:0007669"/>
    <property type="project" value="UniProtKB-KW"/>
</dbReference>
<protein>
    <submittedName>
        <fullName evidence="1">Glycoside hydrolase family 104 protein</fullName>
    </submittedName>
</protein>